<accession>A0A8R2D2S6</accession>
<reference evidence="2" key="1">
    <citation type="submission" date="2010-06" db="EMBL/GenBank/DDBJ databases">
        <authorList>
            <person name="Jiang H."/>
            <person name="Abraham K."/>
            <person name="Ali S."/>
            <person name="Alsbrooks S.L."/>
            <person name="Anim B.N."/>
            <person name="Anosike U.S."/>
            <person name="Attaway T."/>
            <person name="Bandaranaike D.P."/>
            <person name="Battles P.K."/>
            <person name="Bell S.N."/>
            <person name="Bell A.V."/>
            <person name="Beltran B."/>
            <person name="Bickham C."/>
            <person name="Bustamante Y."/>
            <person name="Caleb T."/>
            <person name="Canada A."/>
            <person name="Cardenas V."/>
            <person name="Carter K."/>
            <person name="Chacko J."/>
            <person name="Chandrabose M.N."/>
            <person name="Chavez D."/>
            <person name="Chavez A."/>
            <person name="Chen L."/>
            <person name="Chu H.-S."/>
            <person name="Claassen K.J."/>
            <person name="Cockrell R."/>
            <person name="Collins M."/>
            <person name="Cooper J.A."/>
            <person name="Cree A."/>
            <person name="Curry S.M."/>
            <person name="Da Y."/>
            <person name="Dao M.D."/>
            <person name="Das B."/>
            <person name="Davila M.-L."/>
            <person name="Davy-Carroll L."/>
            <person name="Denson S."/>
            <person name="Dinh H."/>
            <person name="Ebong V.E."/>
            <person name="Edwards J.R."/>
            <person name="Egan A."/>
            <person name="El-Daye J."/>
            <person name="Escobedo L."/>
            <person name="Fernandez S."/>
            <person name="Fernando P.R."/>
            <person name="Flagg N."/>
            <person name="Forbes L.D."/>
            <person name="Fowler R.G."/>
            <person name="Fu Q."/>
            <person name="Gabisi R.A."/>
            <person name="Ganer J."/>
            <person name="Garbino Pronczuk A."/>
            <person name="Garcia R.M."/>
            <person name="Garner T."/>
            <person name="Garrett T.E."/>
            <person name="Gonzalez D.A."/>
            <person name="Hamid H."/>
            <person name="Hawkins E.S."/>
            <person name="Hirani K."/>
            <person name="Hogues M.E."/>
            <person name="Hollins B."/>
            <person name="Hsiao C.-H."/>
            <person name="Jabil R."/>
            <person name="James M.L."/>
            <person name="Jhangiani S.N."/>
            <person name="Johnson B."/>
            <person name="Johnson Q."/>
            <person name="Joshi V."/>
            <person name="Kalu J.B."/>
            <person name="Kam C."/>
            <person name="Kashfia A."/>
            <person name="Keebler J."/>
            <person name="Kisamo H."/>
            <person name="Kovar C.L."/>
            <person name="Lago L.A."/>
            <person name="Lai C.-Y."/>
            <person name="Laidlaw J."/>
            <person name="Lara F."/>
            <person name="Le T.-K."/>
            <person name="Lee S.L."/>
            <person name="Legall F.H."/>
            <person name="Lemon S.J."/>
            <person name="Lewis L.R."/>
            <person name="Li B."/>
            <person name="Liu Y."/>
            <person name="Liu Y.-S."/>
            <person name="Lopez J."/>
            <person name="Lozado R.J."/>
            <person name="Lu J."/>
            <person name="Madu R.C."/>
            <person name="Maheshwari M."/>
            <person name="Maheshwari R."/>
            <person name="Malloy K."/>
            <person name="Martinez E."/>
            <person name="Mathew T."/>
            <person name="Mercado I.C."/>
            <person name="Mercado C."/>
            <person name="Meyer B."/>
            <person name="Montgomery K."/>
            <person name="Morgan M.B."/>
            <person name="Munidasa M."/>
            <person name="Nazareth L.V."/>
            <person name="Nelson J."/>
            <person name="Ng B.M."/>
            <person name="Nguyen N.B."/>
            <person name="Nguyen P.Q."/>
            <person name="Nguyen T."/>
            <person name="Obregon M."/>
            <person name="Okwuonu G.O."/>
            <person name="Onwere C.G."/>
            <person name="Orozco G."/>
            <person name="Parra A."/>
            <person name="Patel S."/>
            <person name="Patil S."/>
            <person name="Perez A."/>
            <person name="Perez Y."/>
            <person name="Pham C."/>
            <person name="Primus E.L."/>
            <person name="Pu L.-L."/>
            <person name="Puazo M."/>
            <person name="Qin X."/>
            <person name="Quiroz J.B."/>
            <person name="Reese J."/>
            <person name="Richards S."/>
            <person name="Rives C.M."/>
            <person name="Robberts R."/>
            <person name="Ruiz S.J."/>
            <person name="Ruiz M.J."/>
            <person name="Santibanez J."/>
            <person name="Schneider B.W."/>
            <person name="Sisson I."/>
            <person name="Smith M."/>
            <person name="Sodergren E."/>
            <person name="Song X.-Z."/>
            <person name="Song B.B."/>
            <person name="Summersgill H."/>
            <person name="Thelus R."/>
            <person name="Thornton R.D."/>
            <person name="Trejos Z.Y."/>
            <person name="Usmani K."/>
            <person name="Vattathil S."/>
            <person name="Villasana D."/>
            <person name="Walker D.L."/>
            <person name="Wang S."/>
            <person name="Wang K."/>
            <person name="White C.S."/>
            <person name="Williams A.C."/>
            <person name="Williamson J."/>
            <person name="Wilson K."/>
            <person name="Woghiren I.O."/>
            <person name="Woodworth J.R."/>
            <person name="Worley K.C."/>
            <person name="Wright R.A."/>
            <person name="Wu W."/>
            <person name="Young L."/>
            <person name="Zhang L."/>
            <person name="Zhang J."/>
            <person name="Zhu Y."/>
            <person name="Muzny D.M."/>
            <person name="Weinstock G."/>
            <person name="Gibbs R.A."/>
        </authorList>
    </citation>
    <scope>NUCLEOTIDE SEQUENCE [LARGE SCALE GENOMIC DNA]</scope>
    <source>
        <strain evidence="2">LSR1</strain>
    </source>
</reference>
<name>A0A8R2D2S6_ACYPI</name>
<evidence type="ECO:0000313" key="1">
    <source>
        <dbReference type="EnsemblMetazoa" id="XP_016658006.1"/>
    </source>
</evidence>
<dbReference type="KEGG" id="api:107883091"/>
<dbReference type="OrthoDB" id="6626218at2759"/>
<organism evidence="1 2">
    <name type="scientific">Acyrthosiphon pisum</name>
    <name type="common">Pea aphid</name>
    <dbReference type="NCBI Taxonomy" id="7029"/>
    <lineage>
        <taxon>Eukaryota</taxon>
        <taxon>Metazoa</taxon>
        <taxon>Ecdysozoa</taxon>
        <taxon>Arthropoda</taxon>
        <taxon>Hexapoda</taxon>
        <taxon>Insecta</taxon>
        <taxon>Pterygota</taxon>
        <taxon>Neoptera</taxon>
        <taxon>Paraneoptera</taxon>
        <taxon>Hemiptera</taxon>
        <taxon>Sternorrhyncha</taxon>
        <taxon>Aphidomorpha</taxon>
        <taxon>Aphidoidea</taxon>
        <taxon>Aphididae</taxon>
        <taxon>Macrosiphini</taxon>
        <taxon>Acyrthosiphon</taxon>
    </lineage>
</organism>
<dbReference type="Proteomes" id="UP000007819">
    <property type="component" value="Chromosome A1"/>
</dbReference>
<evidence type="ECO:0000313" key="2">
    <source>
        <dbReference type="Proteomes" id="UP000007819"/>
    </source>
</evidence>
<dbReference type="GeneID" id="107883091"/>
<proteinExistence type="predicted"/>
<dbReference type="RefSeq" id="XP_016658006.1">
    <property type="nucleotide sequence ID" value="XM_016802517.1"/>
</dbReference>
<keyword evidence="2" id="KW-1185">Reference proteome</keyword>
<dbReference type="AlphaFoldDB" id="A0A8R2D2S6"/>
<dbReference type="EnsemblMetazoa" id="XM_016802517.1">
    <property type="protein sequence ID" value="XP_016658006.1"/>
    <property type="gene ID" value="LOC107883091"/>
</dbReference>
<sequence length="290" mass="34489">MTGKRPLGRSRTRWKDSVVKDLRVLQERIRPFYSGRQCTVTSRVTQAIKECATGVVGWTEKTRRKDWFNDKCRESIAKRTKLRYKMIQNNSEENRKDYEQGRKETHAILRREKRLYMKELITTVEENRKNPKQFFERSGRIKQGFKPQTNIMINDNKELITDKKDIAEMFKTHFENLLNKPENISDEREDIMITVEPNIVEPTRQEIAKIINSLKNNKSPGEDQITAELLKHGGKQIVDDVHKVIIEIWKTETMPEEWNQQSFAQYTKKETQCYPRTTEGYLYYTQATKY</sequence>
<dbReference type="PANTHER" id="PTHR19446">
    <property type="entry name" value="REVERSE TRANSCRIPTASES"/>
    <property type="match status" value="1"/>
</dbReference>
<reference evidence="1" key="2">
    <citation type="submission" date="2022-06" db="UniProtKB">
        <authorList>
            <consortium name="EnsemblMetazoa"/>
        </authorList>
    </citation>
    <scope>IDENTIFICATION</scope>
</reference>
<protein>
    <submittedName>
        <fullName evidence="1">Uncharacterized protein</fullName>
    </submittedName>
</protein>